<comment type="caution">
    <text evidence="1">The sequence shown here is derived from an EMBL/GenBank/DDBJ whole genome shotgun (WGS) entry which is preliminary data.</text>
</comment>
<gene>
    <name evidence="1" type="ORF">B0F90DRAFT_1669871</name>
</gene>
<protein>
    <submittedName>
        <fullName evidence="1">Uncharacterized protein</fullName>
    </submittedName>
</protein>
<organism evidence="1 2">
    <name type="scientific">Multifurca ochricompacta</name>
    <dbReference type="NCBI Taxonomy" id="376703"/>
    <lineage>
        <taxon>Eukaryota</taxon>
        <taxon>Fungi</taxon>
        <taxon>Dikarya</taxon>
        <taxon>Basidiomycota</taxon>
        <taxon>Agaricomycotina</taxon>
        <taxon>Agaricomycetes</taxon>
        <taxon>Russulales</taxon>
        <taxon>Russulaceae</taxon>
        <taxon>Multifurca</taxon>
    </lineage>
</organism>
<evidence type="ECO:0000313" key="2">
    <source>
        <dbReference type="Proteomes" id="UP001203297"/>
    </source>
</evidence>
<dbReference type="Proteomes" id="UP001203297">
    <property type="component" value="Unassembled WGS sequence"/>
</dbReference>
<accession>A0AAD4M1G4</accession>
<name>A0AAD4M1G4_9AGAM</name>
<dbReference type="AlphaFoldDB" id="A0AAD4M1G4"/>
<proteinExistence type="predicted"/>
<evidence type="ECO:0000313" key="1">
    <source>
        <dbReference type="EMBL" id="KAI0296102.1"/>
    </source>
</evidence>
<reference evidence="1" key="1">
    <citation type="journal article" date="2022" name="New Phytol.">
        <title>Evolutionary transition to the ectomycorrhizal habit in the genomes of a hyperdiverse lineage of mushroom-forming fungi.</title>
        <authorList>
            <person name="Looney B."/>
            <person name="Miyauchi S."/>
            <person name="Morin E."/>
            <person name="Drula E."/>
            <person name="Courty P.E."/>
            <person name="Kohler A."/>
            <person name="Kuo A."/>
            <person name="LaButti K."/>
            <person name="Pangilinan J."/>
            <person name="Lipzen A."/>
            <person name="Riley R."/>
            <person name="Andreopoulos W."/>
            <person name="He G."/>
            <person name="Johnson J."/>
            <person name="Nolan M."/>
            <person name="Tritt A."/>
            <person name="Barry K.W."/>
            <person name="Grigoriev I.V."/>
            <person name="Nagy L.G."/>
            <person name="Hibbett D."/>
            <person name="Henrissat B."/>
            <person name="Matheny P.B."/>
            <person name="Labbe J."/>
            <person name="Martin F.M."/>
        </authorList>
    </citation>
    <scope>NUCLEOTIDE SEQUENCE</scope>
    <source>
        <strain evidence="1">BPL690</strain>
    </source>
</reference>
<dbReference type="EMBL" id="WTXG01000051">
    <property type="protein sequence ID" value="KAI0296102.1"/>
    <property type="molecule type" value="Genomic_DNA"/>
</dbReference>
<sequence>MLWTFAVIPDSNPYTCYPSLESGLCQNNFVYKLQGGDDSRATLNSTPTNNLPMDSLSSLRPMKNVERADRLMREAKILYEKYGLMMRPDDRVLVEDRMTIAGDYRHGVEEKSLWAQAEQARLYLNFAQEALKTVQRAVGVVVEISR</sequence>
<keyword evidence="2" id="KW-1185">Reference proteome</keyword>